<protein>
    <recommendedName>
        <fullName evidence="1">RNase H type-1 domain-containing protein</fullName>
    </recommendedName>
</protein>
<feature type="domain" description="RNase H type-1" evidence="1">
    <location>
        <begin position="15"/>
        <end position="102"/>
    </location>
</feature>
<keyword evidence="3" id="KW-1185">Reference proteome</keyword>
<sequence>MYKLAGGVGGERFAAAIMADAEAIRQGMEMIIASDVMEPGIRLVVESCSKGLIQMINKEITAGVALDVYLQDIWRMASLFQLVKFCFTPRQCNHAAHLVVAHVVKHNGRFDWNELGLEFLFNILAEDANVTIHI</sequence>
<dbReference type="InterPro" id="IPR036397">
    <property type="entry name" value="RNaseH_sf"/>
</dbReference>
<dbReference type="GO" id="GO:0004523">
    <property type="term" value="F:RNA-DNA hybrid ribonuclease activity"/>
    <property type="evidence" value="ECO:0007669"/>
    <property type="project" value="InterPro"/>
</dbReference>
<dbReference type="InterPro" id="IPR002156">
    <property type="entry name" value="RNaseH_domain"/>
</dbReference>
<dbReference type="EMBL" id="RDQH01000328">
    <property type="protein sequence ID" value="RXI06439.1"/>
    <property type="molecule type" value="Genomic_DNA"/>
</dbReference>
<dbReference type="Proteomes" id="UP000290289">
    <property type="component" value="Chromosome 2"/>
</dbReference>
<dbReference type="GO" id="GO:0003676">
    <property type="term" value="F:nucleic acid binding"/>
    <property type="evidence" value="ECO:0007669"/>
    <property type="project" value="InterPro"/>
</dbReference>
<dbReference type="Pfam" id="PF13456">
    <property type="entry name" value="RVT_3"/>
    <property type="match status" value="1"/>
</dbReference>
<comment type="caution">
    <text evidence="2">The sequence shown here is derived from an EMBL/GenBank/DDBJ whole genome shotgun (WGS) entry which is preliminary data.</text>
</comment>
<dbReference type="Gene3D" id="3.30.420.10">
    <property type="entry name" value="Ribonuclease H-like superfamily/Ribonuclease H"/>
    <property type="match status" value="1"/>
</dbReference>
<dbReference type="AlphaFoldDB" id="A0A498KE29"/>
<proteinExistence type="predicted"/>
<reference evidence="2 3" key="1">
    <citation type="submission" date="2018-10" db="EMBL/GenBank/DDBJ databases">
        <title>A high-quality apple genome assembly.</title>
        <authorList>
            <person name="Hu J."/>
        </authorList>
    </citation>
    <scope>NUCLEOTIDE SEQUENCE [LARGE SCALE GENOMIC DNA]</scope>
    <source>
        <strain evidence="3">cv. HFTH1</strain>
        <tissue evidence="2">Young leaf</tissue>
    </source>
</reference>
<evidence type="ECO:0000313" key="2">
    <source>
        <dbReference type="EMBL" id="RXI06439.1"/>
    </source>
</evidence>
<accession>A0A498KE29</accession>
<gene>
    <name evidence="2" type="ORF">DVH24_018481</name>
</gene>
<organism evidence="2 3">
    <name type="scientific">Malus domestica</name>
    <name type="common">Apple</name>
    <name type="synonym">Pyrus malus</name>
    <dbReference type="NCBI Taxonomy" id="3750"/>
    <lineage>
        <taxon>Eukaryota</taxon>
        <taxon>Viridiplantae</taxon>
        <taxon>Streptophyta</taxon>
        <taxon>Embryophyta</taxon>
        <taxon>Tracheophyta</taxon>
        <taxon>Spermatophyta</taxon>
        <taxon>Magnoliopsida</taxon>
        <taxon>eudicotyledons</taxon>
        <taxon>Gunneridae</taxon>
        <taxon>Pentapetalae</taxon>
        <taxon>rosids</taxon>
        <taxon>fabids</taxon>
        <taxon>Rosales</taxon>
        <taxon>Rosaceae</taxon>
        <taxon>Amygdaloideae</taxon>
        <taxon>Maleae</taxon>
        <taxon>Malus</taxon>
    </lineage>
</organism>
<name>A0A498KE29_MALDO</name>
<evidence type="ECO:0000259" key="1">
    <source>
        <dbReference type="Pfam" id="PF13456"/>
    </source>
</evidence>
<evidence type="ECO:0000313" key="3">
    <source>
        <dbReference type="Proteomes" id="UP000290289"/>
    </source>
</evidence>